<gene>
    <name evidence="1" type="ORF">AFM12_10835</name>
</gene>
<keyword evidence="2" id="KW-1185">Reference proteome</keyword>
<evidence type="ECO:0000313" key="1">
    <source>
        <dbReference type="EMBL" id="KPM47761.1"/>
    </source>
</evidence>
<dbReference type="STRING" id="1605367.AFM12_10835"/>
<dbReference type="OrthoDB" id="653988at2"/>
<dbReference type="EMBL" id="LGTQ01000009">
    <property type="protein sequence ID" value="KPM47761.1"/>
    <property type="molecule type" value="Genomic_DNA"/>
</dbReference>
<reference evidence="1 2" key="1">
    <citation type="submission" date="2015-07" db="EMBL/GenBank/DDBJ databases">
        <title>The draft genome sequence of Leadbetterella sp. JN14-9.</title>
        <authorList>
            <person name="Liu Y."/>
            <person name="Du J."/>
            <person name="Shao Z."/>
        </authorList>
    </citation>
    <scope>NUCLEOTIDE SEQUENCE [LARGE SCALE GENOMIC DNA]</scope>
    <source>
        <strain evidence="1 2">JN14-9</strain>
    </source>
</reference>
<dbReference type="PATRIC" id="fig|1605367.3.peg.3556"/>
<dbReference type="AlphaFoldDB" id="A0A0P7BT99"/>
<comment type="caution">
    <text evidence="1">The sequence shown here is derived from an EMBL/GenBank/DDBJ whole genome shotgun (WGS) entry which is preliminary data.</text>
</comment>
<name>A0A0P7BT99_9BACT</name>
<sequence length="195" mass="23307">MHEIEPYDNWQKYYRAERDMRSPFYGREYGIYYEDDVYGYYIDPRWDAIGSETLYCKILYADYALSACIIELFGEWNDTLHNDSMHFKRNVIDRLLLNGISKYILISENLLQFHGGDTDYYEEWFEEIEEVNEASGPGWIAILNQRRHIEEEMTKYGIDYYINMGGTLQIENWRTAKPKQLIAVVDQLMNRRLGA</sequence>
<evidence type="ECO:0000313" key="2">
    <source>
        <dbReference type="Proteomes" id="UP000050454"/>
    </source>
</evidence>
<protein>
    <submittedName>
        <fullName evidence="1">Uncharacterized protein</fullName>
    </submittedName>
</protein>
<organism evidence="1 2">
    <name type="scientific">Jiulongibacter sediminis</name>
    <dbReference type="NCBI Taxonomy" id="1605367"/>
    <lineage>
        <taxon>Bacteria</taxon>
        <taxon>Pseudomonadati</taxon>
        <taxon>Bacteroidota</taxon>
        <taxon>Cytophagia</taxon>
        <taxon>Cytophagales</taxon>
        <taxon>Leadbetterellaceae</taxon>
        <taxon>Jiulongibacter</taxon>
    </lineage>
</organism>
<dbReference type="RefSeq" id="WP_055148091.1">
    <property type="nucleotide sequence ID" value="NZ_JXSZ01000009.1"/>
</dbReference>
<dbReference type="Proteomes" id="UP000050454">
    <property type="component" value="Unassembled WGS sequence"/>
</dbReference>
<proteinExistence type="predicted"/>
<accession>A0A0P7BT99</accession>